<proteinExistence type="inferred from homology"/>
<dbReference type="Gene3D" id="3.30.1490.70">
    <property type="match status" value="1"/>
</dbReference>
<dbReference type="InterPro" id="IPR012310">
    <property type="entry name" value="DNA_ligase_ATP-dep_cent"/>
</dbReference>
<dbReference type="AlphaFoldDB" id="A0AB73IF93"/>
<dbReference type="Gene3D" id="3.30.470.30">
    <property type="entry name" value="DNA ligase/mRNA capping enzyme"/>
    <property type="match status" value="1"/>
</dbReference>
<dbReference type="EC" id="6.5.1.1" evidence="4"/>
<dbReference type="PROSITE" id="PS50160">
    <property type="entry name" value="DNA_LIGASE_A3"/>
    <property type="match status" value="1"/>
</dbReference>
<gene>
    <name evidence="4" type="ORF">J2793_004177</name>
</gene>
<dbReference type="Proteomes" id="UP001229486">
    <property type="component" value="Unassembled WGS sequence"/>
</dbReference>
<dbReference type="CDD" id="cd07906">
    <property type="entry name" value="Adenylation_DNA_ligase_LigD_LigC"/>
    <property type="match status" value="1"/>
</dbReference>
<evidence type="ECO:0000256" key="1">
    <source>
        <dbReference type="ARBA" id="ARBA00007572"/>
    </source>
</evidence>
<name>A0AB73IF93_9BURK</name>
<dbReference type="PROSITE" id="PS00333">
    <property type="entry name" value="DNA_LIGASE_A2"/>
    <property type="match status" value="1"/>
</dbReference>
<dbReference type="GO" id="GO:0003910">
    <property type="term" value="F:DNA ligase (ATP) activity"/>
    <property type="evidence" value="ECO:0007669"/>
    <property type="project" value="UniProtKB-EC"/>
</dbReference>
<dbReference type="PANTHER" id="PTHR45674:SF4">
    <property type="entry name" value="DNA LIGASE 1"/>
    <property type="match status" value="1"/>
</dbReference>
<dbReference type="SUPFAM" id="SSF56091">
    <property type="entry name" value="DNA ligase/mRNA capping enzyme, catalytic domain"/>
    <property type="match status" value="1"/>
</dbReference>
<accession>A0AB73IF93</accession>
<evidence type="ECO:0000256" key="2">
    <source>
        <dbReference type="ARBA" id="ARBA00022598"/>
    </source>
</evidence>
<dbReference type="RefSeq" id="WP_392394398.1">
    <property type="nucleotide sequence ID" value="NZ_JAURTK010000005.1"/>
</dbReference>
<sequence>MIEAADLMLATLHGRPFSDPDWLFELKYDGFRCLVVKAGEDVNLWSRNGNLFNGSFPDVVKAVEATPGDFVWDAELTVDDDTGRSDFERLRQRAVTKTPKNVRAAVKSDPARLYVFDALSIGSEDVRNLPLMDRKLHLRDSFENTRTLVYASGIPEEGRLVFDEVENLGLEGMIAKRMDSTYQRGRSRDWLKIKYQEYGRPAALGWGRK</sequence>
<comment type="similarity">
    <text evidence="1">Belongs to the ATP-dependent DNA ligase family.</text>
</comment>
<dbReference type="GO" id="GO:0006310">
    <property type="term" value="P:DNA recombination"/>
    <property type="evidence" value="ECO:0007669"/>
    <property type="project" value="InterPro"/>
</dbReference>
<organism evidence="4 5">
    <name type="scientific">Paraburkholderia caledonica</name>
    <dbReference type="NCBI Taxonomy" id="134536"/>
    <lineage>
        <taxon>Bacteria</taxon>
        <taxon>Pseudomonadati</taxon>
        <taxon>Pseudomonadota</taxon>
        <taxon>Betaproteobacteria</taxon>
        <taxon>Burkholderiales</taxon>
        <taxon>Burkholderiaceae</taxon>
        <taxon>Paraburkholderia</taxon>
    </lineage>
</organism>
<dbReference type="InterPro" id="IPR050191">
    <property type="entry name" value="ATP-dep_DNA_ligase"/>
</dbReference>
<evidence type="ECO:0000259" key="3">
    <source>
        <dbReference type="PROSITE" id="PS50160"/>
    </source>
</evidence>
<dbReference type="EMBL" id="JAURTK010000005">
    <property type="protein sequence ID" value="MDP9648711.1"/>
    <property type="molecule type" value="Genomic_DNA"/>
</dbReference>
<comment type="caution">
    <text evidence="4">The sequence shown here is derived from an EMBL/GenBank/DDBJ whole genome shotgun (WGS) entry which is preliminary data.</text>
</comment>
<evidence type="ECO:0000313" key="5">
    <source>
        <dbReference type="Proteomes" id="UP001229486"/>
    </source>
</evidence>
<feature type="domain" description="ATP-dependent DNA ligase family profile" evidence="3">
    <location>
        <begin position="104"/>
        <end position="194"/>
    </location>
</feature>
<dbReference type="PANTHER" id="PTHR45674">
    <property type="entry name" value="DNA LIGASE 1/3 FAMILY MEMBER"/>
    <property type="match status" value="1"/>
</dbReference>
<evidence type="ECO:0000313" key="4">
    <source>
        <dbReference type="EMBL" id="MDP9648711.1"/>
    </source>
</evidence>
<dbReference type="InterPro" id="IPR016059">
    <property type="entry name" value="DNA_ligase_ATP-dep_CS"/>
</dbReference>
<dbReference type="GO" id="GO:0006281">
    <property type="term" value="P:DNA repair"/>
    <property type="evidence" value="ECO:0007669"/>
    <property type="project" value="InterPro"/>
</dbReference>
<protein>
    <submittedName>
        <fullName evidence="4">Bifunctional non-homologous end joining protein LigD</fullName>
        <ecNumber evidence="4">6.5.1.1</ecNumber>
    </submittedName>
</protein>
<dbReference type="Pfam" id="PF01068">
    <property type="entry name" value="DNA_ligase_A_M"/>
    <property type="match status" value="1"/>
</dbReference>
<dbReference type="PROSITE" id="PS00697">
    <property type="entry name" value="DNA_LIGASE_A1"/>
    <property type="match status" value="1"/>
</dbReference>
<keyword evidence="2 4" id="KW-0436">Ligase</keyword>
<dbReference type="GO" id="GO:0005524">
    <property type="term" value="F:ATP binding"/>
    <property type="evidence" value="ECO:0007669"/>
    <property type="project" value="InterPro"/>
</dbReference>
<reference evidence="4" key="1">
    <citation type="submission" date="2023-07" db="EMBL/GenBank/DDBJ databases">
        <title>Sorghum-associated microbial communities from plants grown in Nebraska, USA.</title>
        <authorList>
            <person name="Schachtman D."/>
        </authorList>
    </citation>
    <scope>NUCLEOTIDE SEQUENCE</scope>
    <source>
        <strain evidence="4">DS1061</strain>
    </source>
</reference>